<dbReference type="Proteomes" id="UP000807504">
    <property type="component" value="Unassembled WGS sequence"/>
</dbReference>
<dbReference type="AlphaFoldDB" id="A0A8T0FK38"/>
<evidence type="ECO:0000313" key="3">
    <source>
        <dbReference type="Proteomes" id="UP000807504"/>
    </source>
</evidence>
<organism evidence="2 3">
    <name type="scientific">Argiope bruennichi</name>
    <name type="common">Wasp spider</name>
    <name type="synonym">Aranea bruennichi</name>
    <dbReference type="NCBI Taxonomy" id="94029"/>
    <lineage>
        <taxon>Eukaryota</taxon>
        <taxon>Metazoa</taxon>
        <taxon>Ecdysozoa</taxon>
        <taxon>Arthropoda</taxon>
        <taxon>Chelicerata</taxon>
        <taxon>Arachnida</taxon>
        <taxon>Araneae</taxon>
        <taxon>Araneomorphae</taxon>
        <taxon>Entelegynae</taxon>
        <taxon>Araneoidea</taxon>
        <taxon>Araneidae</taxon>
        <taxon>Argiope</taxon>
    </lineage>
</organism>
<reference evidence="2" key="2">
    <citation type="submission" date="2020-06" db="EMBL/GenBank/DDBJ databases">
        <authorList>
            <person name="Sheffer M."/>
        </authorList>
    </citation>
    <scope>NUCLEOTIDE SEQUENCE</scope>
</reference>
<name>A0A8T0FK38_ARGBR</name>
<gene>
    <name evidence="2" type="ORF">HNY73_006436</name>
</gene>
<protein>
    <submittedName>
        <fullName evidence="2">Uncharacterized protein</fullName>
    </submittedName>
</protein>
<keyword evidence="3" id="KW-1185">Reference proteome</keyword>
<sequence>MKQGQDEMKQGQDEMNQGQDEMNQGQDEMNQGQERMEQEMKKRQERMEQERKSGKEELKKDIVSVKEEFSNIIQEKINAIEDKVASFENKVISVETKVLKMEESIDKVREDIGKEFEQKFGKETECLEKEISHEHKESKVIFTPSLATIKLSTFDEKTSWQVYKTQFTMVAEANGWNPQAKAFHLASSLRGDAADILETLTEEQRHDFHALSSALELRFGEKCTK</sequence>
<comment type="caution">
    <text evidence="2">The sequence shown here is derived from an EMBL/GenBank/DDBJ whole genome shotgun (WGS) entry which is preliminary data.</text>
</comment>
<evidence type="ECO:0000256" key="1">
    <source>
        <dbReference type="SAM" id="MobiDB-lite"/>
    </source>
</evidence>
<feature type="compositionally biased region" description="Basic and acidic residues" evidence="1">
    <location>
        <begin position="1"/>
        <end position="12"/>
    </location>
</feature>
<evidence type="ECO:0000313" key="2">
    <source>
        <dbReference type="EMBL" id="KAF8791594.1"/>
    </source>
</evidence>
<accession>A0A8T0FK38</accession>
<feature type="region of interest" description="Disordered" evidence="1">
    <location>
        <begin position="1"/>
        <end position="59"/>
    </location>
</feature>
<dbReference type="PANTHER" id="PTHR45823:SF1">
    <property type="entry name" value="T-SNARE COILED-COIL HOMOLOGY DOMAIN-CONTAINING PROTEIN"/>
    <property type="match status" value="1"/>
</dbReference>
<dbReference type="PANTHER" id="PTHR45823">
    <property type="entry name" value="T-SNARE COILED-COIL HOMOLOGY DOMAIN-CONTAINING PROTEIN"/>
    <property type="match status" value="1"/>
</dbReference>
<feature type="compositionally biased region" description="Basic and acidic residues" evidence="1">
    <location>
        <begin position="34"/>
        <end position="59"/>
    </location>
</feature>
<feature type="compositionally biased region" description="Polar residues" evidence="1">
    <location>
        <begin position="13"/>
        <end position="33"/>
    </location>
</feature>
<reference evidence="2" key="1">
    <citation type="journal article" date="2020" name="bioRxiv">
        <title>Chromosome-level reference genome of the European wasp spider Argiope bruennichi: a resource for studies on range expansion and evolutionary adaptation.</title>
        <authorList>
            <person name="Sheffer M.M."/>
            <person name="Hoppe A."/>
            <person name="Krehenwinkel H."/>
            <person name="Uhl G."/>
            <person name="Kuss A.W."/>
            <person name="Jensen L."/>
            <person name="Jensen C."/>
            <person name="Gillespie R.G."/>
            <person name="Hoff K.J."/>
            <person name="Prost S."/>
        </authorList>
    </citation>
    <scope>NUCLEOTIDE SEQUENCE</scope>
</reference>
<proteinExistence type="predicted"/>
<dbReference type="EMBL" id="JABXBU010000011">
    <property type="protein sequence ID" value="KAF8791594.1"/>
    <property type="molecule type" value="Genomic_DNA"/>
</dbReference>